<keyword evidence="3" id="KW-0812">Transmembrane</keyword>
<keyword evidence="3" id="KW-0472">Membrane</keyword>
<dbReference type="KEGG" id="sphc:CVN68_21880"/>
<proteinExistence type="inferred from homology"/>
<feature type="transmembrane region" description="Helical" evidence="3">
    <location>
        <begin position="49"/>
        <end position="68"/>
    </location>
</feature>
<dbReference type="EMBL" id="CP024923">
    <property type="protein sequence ID" value="ATY34280.1"/>
    <property type="molecule type" value="Genomic_DNA"/>
</dbReference>
<evidence type="ECO:0000256" key="2">
    <source>
        <dbReference type="ARBA" id="ARBA00023169"/>
    </source>
</evidence>
<keyword evidence="6" id="KW-1185">Reference proteome</keyword>
<evidence type="ECO:0000313" key="6">
    <source>
        <dbReference type="Proteomes" id="UP000229081"/>
    </source>
</evidence>
<dbReference type="InterPro" id="IPR003362">
    <property type="entry name" value="Bact_transf"/>
</dbReference>
<feature type="transmembrane region" description="Helical" evidence="3">
    <location>
        <begin position="106"/>
        <end position="128"/>
    </location>
</feature>
<feature type="transmembrane region" description="Helical" evidence="3">
    <location>
        <begin position="80"/>
        <end position="100"/>
    </location>
</feature>
<gene>
    <name evidence="5" type="ORF">CVN68_21880</name>
</gene>
<keyword evidence="5" id="KW-0808">Transferase</keyword>
<evidence type="ECO:0000256" key="1">
    <source>
        <dbReference type="ARBA" id="ARBA00006464"/>
    </source>
</evidence>
<organism evidence="5 6">
    <name type="scientific">Sphingomonas psychrotolerans</name>
    <dbReference type="NCBI Taxonomy" id="1327635"/>
    <lineage>
        <taxon>Bacteria</taxon>
        <taxon>Pseudomonadati</taxon>
        <taxon>Pseudomonadota</taxon>
        <taxon>Alphaproteobacteria</taxon>
        <taxon>Sphingomonadales</taxon>
        <taxon>Sphingomonadaceae</taxon>
        <taxon>Sphingomonas</taxon>
    </lineage>
</organism>
<feature type="transmembrane region" description="Helical" evidence="3">
    <location>
        <begin position="12"/>
        <end position="37"/>
    </location>
</feature>
<dbReference type="GO" id="GO:0000271">
    <property type="term" value="P:polysaccharide biosynthetic process"/>
    <property type="evidence" value="ECO:0007669"/>
    <property type="project" value="UniProtKB-KW"/>
</dbReference>
<dbReference type="PANTHER" id="PTHR30576">
    <property type="entry name" value="COLANIC BIOSYNTHESIS UDP-GLUCOSE LIPID CARRIER TRANSFERASE"/>
    <property type="match status" value="1"/>
</dbReference>
<dbReference type="OrthoDB" id="9808602at2"/>
<accession>A0A2K8MK81</accession>
<dbReference type="Proteomes" id="UP000229081">
    <property type="component" value="Chromosome"/>
</dbReference>
<dbReference type="GO" id="GO:0016780">
    <property type="term" value="F:phosphotransferase activity, for other substituted phosphate groups"/>
    <property type="evidence" value="ECO:0007669"/>
    <property type="project" value="TreeGrafter"/>
</dbReference>
<feature type="domain" description="Bacterial sugar transferase" evidence="4">
    <location>
        <begin position="234"/>
        <end position="422"/>
    </location>
</feature>
<dbReference type="RefSeq" id="WP_100284068.1">
    <property type="nucleotide sequence ID" value="NZ_CP024923.1"/>
</dbReference>
<evidence type="ECO:0000259" key="4">
    <source>
        <dbReference type="Pfam" id="PF02397"/>
    </source>
</evidence>
<name>A0A2K8MK81_9SPHN</name>
<protein>
    <submittedName>
        <fullName evidence="5">Sugar transferase</fullName>
    </submittedName>
</protein>
<evidence type="ECO:0000256" key="3">
    <source>
        <dbReference type="SAM" id="Phobius"/>
    </source>
</evidence>
<dbReference type="PANTHER" id="PTHR30576:SF0">
    <property type="entry name" value="UNDECAPRENYL-PHOSPHATE N-ACETYLGALACTOSAMINYL 1-PHOSPHATE TRANSFERASE-RELATED"/>
    <property type="match status" value="1"/>
</dbReference>
<feature type="transmembrane region" description="Helical" evidence="3">
    <location>
        <begin position="239"/>
        <end position="260"/>
    </location>
</feature>
<reference evidence="5 6" key="1">
    <citation type="submission" date="2017-11" db="EMBL/GenBank/DDBJ databases">
        <title>Complete genome sequence of Sphingomonas sp. Strain Cra20, a psychrotolerant potential plant growth promoting rhizobacteria.</title>
        <authorList>
            <person name="Luo Y."/>
        </authorList>
    </citation>
    <scope>NUCLEOTIDE SEQUENCE [LARGE SCALE GENOMIC DNA]</scope>
    <source>
        <strain evidence="5 6">Cra20</strain>
    </source>
</reference>
<keyword evidence="2" id="KW-0270">Exopolysaccharide synthesis</keyword>
<sequence>MVAGRSVRAGGSLLVSLRVQALVSLVLAVVLPAVVRYQDLVQDGLGNAASRNSIIAAVVGVVFGLFLLRRVTEFPGTRAYDLILPSYATSYGLVLAFLFASRFEYARIYMASSFGMAIVTSFIIGYWLDRYGVRRFYVVPAGNVETLLANEGVDWVIMRTPEVPAERFAPIVADLHHDHDGEWERTLAEAAVRGHPVYHTKLLGESLTGKSSIDHLSENSFGSLVPNLAYRKVKRVADVVGCIVAIPILIPVLLGIALIIRLDSAGPVLFLQERMGYRGQPFRMFKFRTMRPRPPIEDEEDARADAMTRTDDDRVTQVGRFLRRSRLDELPQVWNVLRGEMSWIGPRPEAVSLSQWYDGELPFYLYRHIVRPGITGWAQVNLGHVTSLEDVNDKLKYDFYYIKNLSAGLDILIVLRTVQTILSGFGSK</sequence>
<dbReference type="Pfam" id="PF02397">
    <property type="entry name" value="Bac_transf"/>
    <property type="match status" value="1"/>
</dbReference>
<keyword evidence="3" id="KW-1133">Transmembrane helix</keyword>
<dbReference type="AlphaFoldDB" id="A0A2K8MK81"/>
<comment type="similarity">
    <text evidence="1">Belongs to the bacterial sugar transferase family.</text>
</comment>
<evidence type="ECO:0000313" key="5">
    <source>
        <dbReference type="EMBL" id="ATY34280.1"/>
    </source>
</evidence>